<dbReference type="GeneID" id="106526848"/>
<dbReference type="InParanoid" id="A0A2I4CAI0"/>
<evidence type="ECO:0000256" key="1">
    <source>
        <dbReference type="SAM" id="MobiDB-lite"/>
    </source>
</evidence>
<evidence type="ECO:0000313" key="2">
    <source>
        <dbReference type="Proteomes" id="UP000192220"/>
    </source>
</evidence>
<gene>
    <name evidence="3" type="primary">LOC106526848</name>
</gene>
<dbReference type="OrthoDB" id="5982442at2759"/>
<feature type="region of interest" description="Disordered" evidence="1">
    <location>
        <begin position="489"/>
        <end position="543"/>
    </location>
</feature>
<keyword evidence="2" id="KW-1185">Reference proteome</keyword>
<evidence type="ECO:0000313" key="3">
    <source>
        <dbReference type="RefSeq" id="XP_013877001.1"/>
    </source>
</evidence>
<sequence length="760" mass="87756">MWDSSSHFAAQSSAWCGSAAVTGSGFLSNIRARQSDPGLRRWQSMYNLAHESPARWSPLSGAELRAGGAGRSFYQTEVEQWLQDAHEHLITELDWVRPRDTRLSYNTSRTRMPDVKQKQVLKPNWDLDAADLSPFDHSREQKELQEKVQKLESDLLQMRLDKRSNDSHSRTHSNTQENETVDKELREAEARASTREEERKKVLEDLQASEENQRMWDQIEEMSKRLKKNSEVQEELREANNKLSQAYLDKSVLSTQVLKLEDNIKKVEIKLTEAQSANNHLIQEKNELLLKVQNLEVQLQRTTENSQKTDPSADSESQNEQETELMEDLKTLKEINKKLRKEVEVLKKSVDSSQCELQELKEERITNSKHLADLQAERSQLIREKEELLSRTNQVLTETKEKGCQHRASADMLESEAQKLRGQCASLEAQVQQKEEMLHLQDDEHRRQDEMRVRCIEELKAETSHWTQKWQTVALSLQATKNQLEELKNNSINKKESENRRTQTVKDEGGEPVQTVDRQTLTDSSESSLIHQHPSECPQNKSLQLHQQEWLESSEIQRLRQKLAEKVKEDNERKLALSRLERLREKEKTESEIKISALELQLQQKEPEDCGEDEGLLADASGSLSMQPDDSRRTRDETIQEHQTRHESDKNNKGSVEGKKDKLICPINPEMELQRRMVAEQLKSLFKEREDKNPPAAAKDWTPPAVRAGGDRRSWQQGSGLMPVFEEDEEDCDSPEEEEDAAEDSQAEVKPCGQRQSTSL</sequence>
<proteinExistence type="predicted"/>
<protein>
    <submittedName>
        <fullName evidence="3">Golgin subfamily A member 6-like protein 22 isoform X3</fullName>
    </submittedName>
</protein>
<feature type="region of interest" description="Disordered" evidence="1">
    <location>
        <begin position="161"/>
        <end position="206"/>
    </location>
</feature>
<feature type="compositionally biased region" description="Polar residues" evidence="1">
    <location>
        <begin position="516"/>
        <end position="530"/>
    </location>
</feature>
<reference evidence="3" key="1">
    <citation type="submission" date="2025-08" db="UniProtKB">
        <authorList>
            <consortium name="RefSeq"/>
        </authorList>
    </citation>
    <scope>IDENTIFICATION</scope>
    <source>
        <strain evidence="3">Quisiro</strain>
        <tissue evidence="3">Liver</tissue>
    </source>
</reference>
<organism evidence="2 3">
    <name type="scientific">Austrofundulus limnaeus</name>
    <name type="common">Annual killifish</name>
    <dbReference type="NCBI Taxonomy" id="52670"/>
    <lineage>
        <taxon>Eukaryota</taxon>
        <taxon>Metazoa</taxon>
        <taxon>Chordata</taxon>
        <taxon>Craniata</taxon>
        <taxon>Vertebrata</taxon>
        <taxon>Euteleostomi</taxon>
        <taxon>Actinopterygii</taxon>
        <taxon>Neopterygii</taxon>
        <taxon>Teleostei</taxon>
        <taxon>Neoteleostei</taxon>
        <taxon>Acanthomorphata</taxon>
        <taxon>Ovalentaria</taxon>
        <taxon>Atherinomorphae</taxon>
        <taxon>Cyprinodontiformes</taxon>
        <taxon>Rivulidae</taxon>
        <taxon>Austrofundulus</taxon>
    </lineage>
</organism>
<dbReference type="AlphaFoldDB" id="A0A2I4CAI0"/>
<dbReference type="Proteomes" id="UP000192220">
    <property type="component" value="Unplaced"/>
</dbReference>
<feature type="compositionally biased region" description="Polar residues" evidence="1">
    <location>
        <begin position="301"/>
        <end position="316"/>
    </location>
</feature>
<feature type="region of interest" description="Disordered" evidence="1">
    <location>
        <begin position="603"/>
        <end position="668"/>
    </location>
</feature>
<name>A0A2I4CAI0_AUSLI</name>
<feature type="compositionally biased region" description="Basic and acidic residues" evidence="1">
    <location>
        <begin position="489"/>
        <end position="509"/>
    </location>
</feature>
<feature type="compositionally biased region" description="Basic and acidic residues" evidence="1">
    <location>
        <begin position="180"/>
        <end position="204"/>
    </location>
</feature>
<feature type="region of interest" description="Disordered" evidence="1">
    <location>
        <begin position="685"/>
        <end position="760"/>
    </location>
</feature>
<accession>A0A2I4CAI0</accession>
<feature type="compositionally biased region" description="Acidic residues" evidence="1">
    <location>
        <begin position="725"/>
        <end position="746"/>
    </location>
</feature>
<dbReference type="RefSeq" id="XP_013877001.1">
    <property type="nucleotide sequence ID" value="XM_014021547.1"/>
</dbReference>
<feature type="compositionally biased region" description="Basic and acidic residues" evidence="1">
    <location>
        <begin position="629"/>
        <end position="663"/>
    </location>
</feature>
<feature type="region of interest" description="Disordered" evidence="1">
    <location>
        <begin position="301"/>
        <end position="324"/>
    </location>
</feature>